<name>X1S5X3_9ZZZZ</name>
<organism evidence="2">
    <name type="scientific">marine sediment metagenome</name>
    <dbReference type="NCBI Taxonomy" id="412755"/>
    <lineage>
        <taxon>unclassified sequences</taxon>
        <taxon>metagenomes</taxon>
        <taxon>ecological metagenomes</taxon>
    </lineage>
</organism>
<sequence>MMHFEGKLDLDDSITRYLPESIISRIQYADQITIRQMLNHTSGIFNTGDNPEYWAAQYGDPTKEWTDTEVLEFALDHPAYFEPGSGYAYSNTDYLLAGLILDQVLGHHHSADVRSRILEPLGLSSTFYEQKEPFDREMLSHGYFDFDGDGIAEDYYGLRIETGHAEGGLVSTAGDLAAFITALATQRDFPDTGYREQFMQELLTIQPVASDEPGQVGTGPGLAEYDYGYGPGYGHSGGIPGYVSHMVYFA</sequence>
<dbReference type="InterPro" id="IPR050491">
    <property type="entry name" value="AmpC-like"/>
</dbReference>
<dbReference type="Pfam" id="PF00144">
    <property type="entry name" value="Beta-lactamase"/>
    <property type="match status" value="1"/>
</dbReference>
<dbReference type="Gene3D" id="3.40.710.10">
    <property type="entry name" value="DD-peptidase/beta-lactamase superfamily"/>
    <property type="match status" value="1"/>
</dbReference>
<dbReference type="AlphaFoldDB" id="X1S5X3"/>
<dbReference type="PANTHER" id="PTHR46825:SF7">
    <property type="entry name" value="D-ALANYL-D-ALANINE CARBOXYPEPTIDASE"/>
    <property type="match status" value="1"/>
</dbReference>
<dbReference type="SUPFAM" id="SSF56601">
    <property type="entry name" value="beta-lactamase/transpeptidase-like"/>
    <property type="match status" value="1"/>
</dbReference>
<evidence type="ECO:0000313" key="2">
    <source>
        <dbReference type="EMBL" id="GAI74486.1"/>
    </source>
</evidence>
<gene>
    <name evidence="2" type="ORF">S12H4_18177</name>
</gene>
<accession>X1S5X3</accession>
<feature type="non-terminal residue" evidence="2">
    <location>
        <position position="250"/>
    </location>
</feature>
<proteinExistence type="predicted"/>
<evidence type="ECO:0000259" key="1">
    <source>
        <dbReference type="Pfam" id="PF00144"/>
    </source>
</evidence>
<dbReference type="InterPro" id="IPR012338">
    <property type="entry name" value="Beta-lactam/transpept-like"/>
</dbReference>
<reference evidence="2" key="1">
    <citation type="journal article" date="2014" name="Front. Microbiol.">
        <title>High frequency of phylogenetically diverse reductive dehalogenase-homologous genes in deep subseafloor sedimentary metagenomes.</title>
        <authorList>
            <person name="Kawai M."/>
            <person name="Futagami T."/>
            <person name="Toyoda A."/>
            <person name="Takaki Y."/>
            <person name="Nishi S."/>
            <person name="Hori S."/>
            <person name="Arai W."/>
            <person name="Tsubouchi T."/>
            <person name="Morono Y."/>
            <person name="Uchiyama I."/>
            <person name="Ito T."/>
            <person name="Fujiyama A."/>
            <person name="Inagaki F."/>
            <person name="Takami H."/>
        </authorList>
    </citation>
    <scope>NUCLEOTIDE SEQUENCE</scope>
    <source>
        <strain evidence="2">Expedition CK06-06</strain>
    </source>
</reference>
<feature type="domain" description="Beta-lactamase-related" evidence="1">
    <location>
        <begin position="5"/>
        <end position="248"/>
    </location>
</feature>
<dbReference type="EMBL" id="BARW01008955">
    <property type="protein sequence ID" value="GAI74486.1"/>
    <property type="molecule type" value="Genomic_DNA"/>
</dbReference>
<comment type="caution">
    <text evidence="2">The sequence shown here is derived from an EMBL/GenBank/DDBJ whole genome shotgun (WGS) entry which is preliminary data.</text>
</comment>
<dbReference type="InterPro" id="IPR001466">
    <property type="entry name" value="Beta-lactam-related"/>
</dbReference>
<protein>
    <recommendedName>
        <fullName evidence="1">Beta-lactamase-related domain-containing protein</fullName>
    </recommendedName>
</protein>
<dbReference type="PANTHER" id="PTHR46825">
    <property type="entry name" value="D-ALANYL-D-ALANINE-CARBOXYPEPTIDASE/ENDOPEPTIDASE AMPH"/>
    <property type="match status" value="1"/>
</dbReference>